<evidence type="ECO:0000256" key="11">
    <source>
        <dbReference type="ARBA" id="ARBA00023012"/>
    </source>
</evidence>
<dbReference type="PANTHER" id="PTHR45436">
    <property type="entry name" value="SENSOR HISTIDINE KINASE YKOH"/>
    <property type="match status" value="1"/>
</dbReference>
<dbReference type="PROSITE" id="PS50109">
    <property type="entry name" value="HIS_KIN"/>
    <property type="match status" value="1"/>
</dbReference>
<dbReference type="Pfam" id="PF02518">
    <property type="entry name" value="HATPase_c"/>
    <property type="match status" value="1"/>
</dbReference>
<dbReference type="GO" id="GO:0004673">
    <property type="term" value="F:protein histidine kinase activity"/>
    <property type="evidence" value="ECO:0007669"/>
    <property type="project" value="UniProtKB-EC"/>
</dbReference>
<name>A0A1I4BIM0_9GAMM</name>
<evidence type="ECO:0000256" key="3">
    <source>
        <dbReference type="ARBA" id="ARBA00012438"/>
    </source>
</evidence>
<feature type="domain" description="Histidine kinase" evidence="14">
    <location>
        <begin position="239"/>
        <end position="442"/>
    </location>
</feature>
<dbReference type="SMART" id="SM00387">
    <property type="entry name" value="HATPase_c"/>
    <property type="match status" value="1"/>
</dbReference>
<keyword evidence="7" id="KW-0547">Nucleotide-binding</keyword>
<dbReference type="SUPFAM" id="SSF55874">
    <property type="entry name" value="ATPase domain of HSP90 chaperone/DNA topoisomerase II/histidine kinase"/>
    <property type="match status" value="1"/>
</dbReference>
<evidence type="ECO:0000256" key="6">
    <source>
        <dbReference type="ARBA" id="ARBA00022692"/>
    </source>
</evidence>
<dbReference type="CDD" id="cd16954">
    <property type="entry name" value="HATPase_PhoQ-like"/>
    <property type="match status" value="1"/>
</dbReference>
<keyword evidence="17" id="KW-1185">Reference proteome</keyword>
<dbReference type="Gene3D" id="1.10.287.130">
    <property type="match status" value="1"/>
</dbReference>
<evidence type="ECO:0000259" key="14">
    <source>
        <dbReference type="PROSITE" id="PS50109"/>
    </source>
</evidence>
<evidence type="ECO:0000256" key="9">
    <source>
        <dbReference type="ARBA" id="ARBA00022840"/>
    </source>
</evidence>
<evidence type="ECO:0000256" key="12">
    <source>
        <dbReference type="ARBA" id="ARBA00023136"/>
    </source>
</evidence>
<dbReference type="PRINTS" id="PR00344">
    <property type="entry name" value="BCTRLSENSOR"/>
</dbReference>
<keyword evidence="8 16" id="KW-0418">Kinase</keyword>
<evidence type="ECO:0000256" key="4">
    <source>
        <dbReference type="ARBA" id="ARBA00022553"/>
    </source>
</evidence>
<keyword evidence="12 13" id="KW-0472">Membrane</keyword>
<sequence>MRSVRSRLSIGLAIFLAALLIGQWLWLTFTIDRLIEKQVITRLQEETQTLVAHIHINADGEILLDDRRLSSSYQRAFSGLYFSIQTPQQQLFSRSLWDFDLSTPALNVGEKATLYLEGPGQQPLMAVSAGYLKQGQQVTITVAEDIAWMLEDKAHFQWTFTTLSLLGVLALLGLQFWIVRRALRPLNKAKNELKLLGQGDIEKIDEQAPDEIRPLLVELNRLMASMVIKTRRSRQSLGNLAHRLKTQLTLLNQIADSDELQNDAVTKTEIYKQTQEIRQIIDRELKRARVSGLTLPGRGVDIHELVTSLADTLKRIYQDKQLTITCQVDKQLRFHGDREDLLELLGNIMDNACKWCQSQVELQIYSDEGIVIRVIDDGPGCPDNDLSALTQRGFRADESTPGSGLGLAIVFDIVESYDGNMQFTQSQKWGGLQVDIHLQASVAD</sequence>
<dbReference type="GO" id="GO:0000160">
    <property type="term" value="P:phosphorelay signal transduction system"/>
    <property type="evidence" value="ECO:0007669"/>
    <property type="project" value="UniProtKB-KW"/>
</dbReference>
<feature type="transmembrane region" description="Helical" evidence="13">
    <location>
        <begin position="158"/>
        <end position="179"/>
    </location>
</feature>
<dbReference type="InterPro" id="IPR003594">
    <property type="entry name" value="HATPase_dom"/>
</dbReference>
<evidence type="ECO:0000259" key="15">
    <source>
        <dbReference type="PROSITE" id="PS50885"/>
    </source>
</evidence>
<evidence type="ECO:0000256" key="13">
    <source>
        <dbReference type="SAM" id="Phobius"/>
    </source>
</evidence>
<keyword evidence="5" id="KW-0808">Transferase</keyword>
<dbReference type="InterPro" id="IPR005467">
    <property type="entry name" value="His_kinase_dom"/>
</dbReference>
<comment type="catalytic activity">
    <reaction evidence="1">
        <text>ATP + protein L-histidine = ADP + protein N-phospho-L-histidine.</text>
        <dbReference type="EC" id="2.7.13.3"/>
    </reaction>
</comment>
<dbReference type="InterPro" id="IPR003660">
    <property type="entry name" value="HAMP_dom"/>
</dbReference>
<comment type="subcellular location">
    <subcellularLocation>
        <location evidence="2">Membrane</location>
    </subcellularLocation>
</comment>
<evidence type="ECO:0000256" key="1">
    <source>
        <dbReference type="ARBA" id="ARBA00000085"/>
    </source>
</evidence>
<evidence type="ECO:0000256" key="10">
    <source>
        <dbReference type="ARBA" id="ARBA00022989"/>
    </source>
</evidence>
<evidence type="ECO:0000313" key="16">
    <source>
        <dbReference type="EMBL" id="SFK68674.1"/>
    </source>
</evidence>
<evidence type="ECO:0000313" key="17">
    <source>
        <dbReference type="Proteomes" id="UP000198924"/>
    </source>
</evidence>
<dbReference type="PANTHER" id="PTHR45436:SF5">
    <property type="entry name" value="SENSOR HISTIDINE KINASE TRCS"/>
    <property type="match status" value="1"/>
</dbReference>
<dbReference type="AlphaFoldDB" id="A0A1I4BIM0"/>
<dbReference type="RefSeq" id="WP_091715669.1">
    <property type="nucleotide sequence ID" value="NZ_FOSH01000019.1"/>
</dbReference>
<proteinExistence type="predicted"/>
<keyword evidence="10 13" id="KW-1133">Transmembrane helix</keyword>
<gene>
    <name evidence="16" type="ORF">SAMN04488079_11943</name>
</gene>
<keyword evidence="9" id="KW-0067">ATP-binding</keyword>
<dbReference type="Proteomes" id="UP000198924">
    <property type="component" value="Unassembled WGS sequence"/>
</dbReference>
<dbReference type="GO" id="GO:0005886">
    <property type="term" value="C:plasma membrane"/>
    <property type="evidence" value="ECO:0007669"/>
    <property type="project" value="TreeGrafter"/>
</dbReference>
<dbReference type="InterPro" id="IPR036890">
    <property type="entry name" value="HATPase_C_sf"/>
</dbReference>
<evidence type="ECO:0000256" key="2">
    <source>
        <dbReference type="ARBA" id="ARBA00004370"/>
    </source>
</evidence>
<evidence type="ECO:0000256" key="7">
    <source>
        <dbReference type="ARBA" id="ARBA00022741"/>
    </source>
</evidence>
<organism evidence="16 17">
    <name type="scientific">Methylophaga sulfidovorans</name>
    <dbReference type="NCBI Taxonomy" id="45496"/>
    <lineage>
        <taxon>Bacteria</taxon>
        <taxon>Pseudomonadati</taxon>
        <taxon>Pseudomonadota</taxon>
        <taxon>Gammaproteobacteria</taxon>
        <taxon>Thiotrichales</taxon>
        <taxon>Piscirickettsiaceae</taxon>
        <taxon>Methylophaga</taxon>
    </lineage>
</organism>
<dbReference type="InterPro" id="IPR050428">
    <property type="entry name" value="TCS_sensor_his_kinase"/>
</dbReference>
<accession>A0A1I4BIM0</accession>
<evidence type="ECO:0000256" key="5">
    <source>
        <dbReference type="ARBA" id="ARBA00022679"/>
    </source>
</evidence>
<evidence type="ECO:0000256" key="8">
    <source>
        <dbReference type="ARBA" id="ARBA00022777"/>
    </source>
</evidence>
<feature type="transmembrane region" description="Helical" evidence="13">
    <location>
        <begin position="7"/>
        <end position="27"/>
    </location>
</feature>
<dbReference type="EMBL" id="FOSH01000019">
    <property type="protein sequence ID" value="SFK68674.1"/>
    <property type="molecule type" value="Genomic_DNA"/>
</dbReference>
<protein>
    <recommendedName>
        <fullName evidence="3">histidine kinase</fullName>
        <ecNumber evidence="3">2.7.13.3</ecNumber>
    </recommendedName>
</protein>
<keyword evidence="6 13" id="KW-0812">Transmembrane</keyword>
<reference evidence="17" key="1">
    <citation type="submission" date="2016-10" db="EMBL/GenBank/DDBJ databases">
        <authorList>
            <person name="Varghese N."/>
            <person name="Submissions S."/>
        </authorList>
    </citation>
    <scope>NUCLEOTIDE SEQUENCE [LARGE SCALE GENOMIC DNA]</scope>
    <source>
        <strain evidence="17">DSM 11578</strain>
    </source>
</reference>
<feature type="domain" description="HAMP" evidence="15">
    <location>
        <begin position="180"/>
        <end position="231"/>
    </location>
</feature>
<dbReference type="OrthoDB" id="9809567at2"/>
<dbReference type="EC" id="2.7.13.3" evidence="3"/>
<dbReference type="InterPro" id="IPR058619">
    <property type="entry name" value="PhoQ/CarS-like_HATPase"/>
</dbReference>
<dbReference type="Gene3D" id="3.30.565.10">
    <property type="entry name" value="Histidine kinase-like ATPase, C-terminal domain"/>
    <property type="match status" value="1"/>
</dbReference>
<keyword evidence="4" id="KW-0597">Phosphoprotein</keyword>
<keyword evidence="11" id="KW-0902">Two-component regulatory system</keyword>
<dbReference type="InterPro" id="IPR004358">
    <property type="entry name" value="Sig_transdc_His_kin-like_C"/>
</dbReference>
<dbReference type="STRING" id="45496.SAMN04488079_11943"/>
<dbReference type="PROSITE" id="PS50885">
    <property type="entry name" value="HAMP"/>
    <property type="match status" value="1"/>
</dbReference>